<evidence type="ECO:0000313" key="2">
    <source>
        <dbReference type="Proteomes" id="UP000265520"/>
    </source>
</evidence>
<dbReference type="AlphaFoldDB" id="A0A392Q1T0"/>
<accession>A0A392Q1T0</accession>
<evidence type="ECO:0000313" key="1">
    <source>
        <dbReference type="EMBL" id="MCI18363.1"/>
    </source>
</evidence>
<proteinExistence type="predicted"/>
<comment type="caution">
    <text evidence="1">The sequence shown here is derived from an EMBL/GenBank/DDBJ whole genome shotgun (WGS) entry which is preliminary data.</text>
</comment>
<sequence length="49" mass="5112">AIDSLQPPTREFAKPLLMPICDIIKSTAQGQVSACGKLEAGALRSGTKV</sequence>
<organism evidence="1 2">
    <name type="scientific">Trifolium medium</name>
    <dbReference type="NCBI Taxonomy" id="97028"/>
    <lineage>
        <taxon>Eukaryota</taxon>
        <taxon>Viridiplantae</taxon>
        <taxon>Streptophyta</taxon>
        <taxon>Embryophyta</taxon>
        <taxon>Tracheophyta</taxon>
        <taxon>Spermatophyta</taxon>
        <taxon>Magnoliopsida</taxon>
        <taxon>eudicotyledons</taxon>
        <taxon>Gunneridae</taxon>
        <taxon>Pentapetalae</taxon>
        <taxon>rosids</taxon>
        <taxon>fabids</taxon>
        <taxon>Fabales</taxon>
        <taxon>Fabaceae</taxon>
        <taxon>Papilionoideae</taxon>
        <taxon>50 kb inversion clade</taxon>
        <taxon>NPAAA clade</taxon>
        <taxon>Hologalegina</taxon>
        <taxon>IRL clade</taxon>
        <taxon>Trifolieae</taxon>
        <taxon>Trifolium</taxon>
    </lineage>
</organism>
<name>A0A392Q1T0_9FABA</name>
<dbReference type="Gene3D" id="2.40.30.10">
    <property type="entry name" value="Translation factors"/>
    <property type="match status" value="1"/>
</dbReference>
<dbReference type="InterPro" id="IPR009000">
    <property type="entry name" value="Transl_B-barrel_sf"/>
</dbReference>
<feature type="non-terminal residue" evidence="1">
    <location>
        <position position="1"/>
    </location>
</feature>
<reference evidence="1 2" key="1">
    <citation type="journal article" date="2018" name="Front. Plant Sci.">
        <title>Red Clover (Trifolium pratense) and Zigzag Clover (T. medium) - A Picture of Genomic Similarities and Differences.</title>
        <authorList>
            <person name="Dluhosova J."/>
            <person name="Istvanek J."/>
            <person name="Nedelnik J."/>
            <person name="Repkova J."/>
        </authorList>
    </citation>
    <scope>NUCLEOTIDE SEQUENCE [LARGE SCALE GENOMIC DNA]</scope>
    <source>
        <strain evidence="2">cv. 10/8</strain>
        <tissue evidence="1">Leaf</tissue>
    </source>
</reference>
<keyword evidence="2" id="KW-1185">Reference proteome</keyword>
<dbReference type="SUPFAM" id="SSF50447">
    <property type="entry name" value="Translation proteins"/>
    <property type="match status" value="1"/>
</dbReference>
<dbReference type="EMBL" id="LXQA010109810">
    <property type="protein sequence ID" value="MCI18363.1"/>
    <property type="molecule type" value="Genomic_DNA"/>
</dbReference>
<protein>
    <submittedName>
        <fullName evidence="1">HBS1-like protein</fullName>
    </submittedName>
</protein>
<dbReference type="Proteomes" id="UP000265520">
    <property type="component" value="Unassembled WGS sequence"/>
</dbReference>